<feature type="non-terminal residue" evidence="1">
    <location>
        <position position="377"/>
    </location>
</feature>
<accession>A0A4S4L4F4</accession>
<organism evidence="1 2">
    <name type="scientific">Bondarzewia mesenterica</name>
    <dbReference type="NCBI Taxonomy" id="1095465"/>
    <lineage>
        <taxon>Eukaryota</taxon>
        <taxon>Fungi</taxon>
        <taxon>Dikarya</taxon>
        <taxon>Basidiomycota</taxon>
        <taxon>Agaricomycotina</taxon>
        <taxon>Agaricomycetes</taxon>
        <taxon>Russulales</taxon>
        <taxon>Bondarzewiaceae</taxon>
        <taxon>Bondarzewia</taxon>
    </lineage>
</organism>
<dbReference type="OrthoDB" id="2507344at2759"/>
<gene>
    <name evidence="1" type="ORF">EW146_g9677</name>
</gene>
<name>A0A4S4L4F4_9AGAM</name>
<evidence type="ECO:0000313" key="2">
    <source>
        <dbReference type="Proteomes" id="UP000310158"/>
    </source>
</evidence>
<keyword evidence="2" id="KW-1185">Reference proteome</keyword>
<dbReference type="Proteomes" id="UP000310158">
    <property type="component" value="Unassembled WGS sequence"/>
</dbReference>
<reference evidence="1 2" key="1">
    <citation type="submission" date="2019-02" db="EMBL/GenBank/DDBJ databases">
        <title>Genome sequencing of the rare red list fungi Bondarzewia mesenterica.</title>
        <authorList>
            <person name="Buettner E."/>
            <person name="Kellner H."/>
        </authorList>
    </citation>
    <scope>NUCLEOTIDE SEQUENCE [LARGE SCALE GENOMIC DNA]</scope>
    <source>
        <strain evidence="1 2">DSM 108281</strain>
    </source>
</reference>
<comment type="caution">
    <text evidence="1">The sequence shown here is derived from an EMBL/GenBank/DDBJ whole genome shotgun (WGS) entry which is preliminary data.</text>
</comment>
<dbReference type="EMBL" id="SGPL01000902">
    <property type="protein sequence ID" value="THH06224.1"/>
    <property type="molecule type" value="Genomic_DNA"/>
</dbReference>
<dbReference type="SUPFAM" id="SSF52540">
    <property type="entry name" value="P-loop containing nucleoside triphosphate hydrolases"/>
    <property type="match status" value="1"/>
</dbReference>
<dbReference type="Gene3D" id="3.40.50.300">
    <property type="entry name" value="P-loop containing nucleotide triphosphate hydrolases"/>
    <property type="match status" value="1"/>
</dbReference>
<protein>
    <submittedName>
        <fullName evidence="1">Uncharacterized protein</fullName>
    </submittedName>
</protein>
<sequence length="377" mass="42965">MLRNVSGSHVRDLIILYHNLCIVGTIDKTSHQYLRNNFVPHCPTYDISHELICNLALFRPFERTLVHFFKGQEAGNRFHLYLWPRYHKDDIVDGSTAGGYNVSRMLGAATERYIGVELKILKYRHIVSTFMRQHSDPRLFEISKQYFFDIMQNHNTTTSYLKYGLDHNSMANSDPRHILGCIKTSIAWHTIANIGQKHPLRTTVDDADTPLVSNGSIAPNTDSQQATSFAVPSGLDLMHFSNAIANAGRLQQEMSIRDTLTTIMADLVPRYFGPPPPPRPAEALRQCSTIFVHPQRIQHLREFLGDPHATFRHPEQAELVEKMQSRQNHILAILPCGTGKTFMMLFQAKMYDSDKVMVIILPLSGLHSDFCRRARAL</sequence>
<dbReference type="AlphaFoldDB" id="A0A4S4L4F4"/>
<proteinExistence type="predicted"/>
<evidence type="ECO:0000313" key="1">
    <source>
        <dbReference type="EMBL" id="THH06224.1"/>
    </source>
</evidence>
<dbReference type="InterPro" id="IPR027417">
    <property type="entry name" value="P-loop_NTPase"/>
</dbReference>